<sequence>HLASFFQKTLGVRNWNWKDIVDEIKALPSANANDLDKVVILYTCLERISSSAVSTTELRSIFTSEALICCFDDDPPTWHTLSECLWSSATRIPGKKALNNNHNYDGLETFFLHILGVPEMTVQTLYDKLRDPEAALSVDEARRDLIAFSALLQGAKDVMDSSPVFCNAIFPVTIPDASPQLLSGLQDFAIADRRTLEADFRNKAKLLAFSMDEVRCLQPFLKWIGLEHRYLSRMVKDIFYADKTSTRPISQPNRDIRLKAHALLRIAVAFDSPRAVNTEEAFYSLLRSCETFETDSIITLLQLPQGLGKPIIVEKTNGIALQIDDGQDSLKIFVPRRKRDREACFHSKLPQHLFEWMCYPTKRVPIEGVKAVQAVLTASSCALSDILDESGISSVSIPRKEGEDSDEEEEESDEAAVSDEEKVAGDVEGVESDEQALTNHGKDTATPPKSQSGGQNATQADASSQAEPNSEQRLSRQPAVSELEEVKYMILILQVMFSATQSNFPSGGSFDMSGVQAALPETLEDSFQSNSPFILRSSSQLESHKRIGVAGEVFVFELLSHLNPALPGFGRPNWKSTIRDYKTIYDDCNDMKPWGEKEEADIMYEDVTGAFTSLLADSGYLGTWDAHTIRQARPEYFIDVKSTTGPFETPFFMSKAQYRKSNRSRESSGTNFARVYIIFRVYNLGQASVGVKILVDPEGMRKRGELVFEAENVSVKPARPQAAAAI</sequence>
<accession>A0A9P8VQK0</accession>
<feature type="compositionally biased region" description="Acidic residues" evidence="1">
    <location>
        <begin position="403"/>
        <end position="418"/>
    </location>
</feature>
<dbReference type="EMBL" id="JAGPYM010000123">
    <property type="protein sequence ID" value="KAH6866261.1"/>
    <property type="molecule type" value="Genomic_DNA"/>
</dbReference>
<feature type="non-terminal residue" evidence="2">
    <location>
        <position position="726"/>
    </location>
</feature>
<dbReference type="OrthoDB" id="1262810at2759"/>
<evidence type="ECO:0000313" key="2">
    <source>
        <dbReference type="EMBL" id="KAH6866261.1"/>
    </source>
</evidence>
<name>A0A9P8VQK0_9HYPO</name>
<comment type="caution">
    <text evidence="2">The sequence shown here is derived from an EMBL/GenBank/DDBJ whole genome shotgun (WGS) entry which is preliminary data.</text>
</comment>
<dbReference type="AlphaFoldDB" id="A0A9P8VQK0"/>
<feature type="region of interest" description="Disordered" evidence="1">
    <location>
        <begin position="394"/>
        <end position="478"/>
    </location>
</feature>
<organism evidence="2 3">
    <name type="scientific">Thelonectria olida</name>
    <dbReference type="NCBI Taxonomy" id="1576542"/>
    <lineage>
        <taxon>Eukaryota</taxon>
        <taxon>Fungi</taxon>
        <taxon>Dikarya</taxon>
        <taxon>Ascomycota</taxon>
        <taxon>Pezizomycotina</taxon>
        <taxon>Sordariomycetes</taxon>
        <taxon>Hypocreomycetidae</taxon>
        <taxon>Hypocreales</taxon>
        <taxon>Nectriaceae</taxon>
        <taxon>Thelonectria</taxon>
    </lineage>
</organism>
<keyword evidence="3" id="KW-1185">Reference proteome</keyword>
<gene>
    <name evidence="2" type="ORF">B0T10DRAFT_573711</name>
</gene>
<evidence type="ECO:0000313" key="3">
    <source>
        <dbReference type="Proteomes" id="UP000777438"/>
    </source>
</evidence>
<evidence type="ECO:0000256" key="1">
    <source>
        <dbReference type="SAM" id="MobiDB-lite"/>
    </source>
</evidence>
<dbReference type="Proteomes" id="UP000777438">
    <property type="component" value="Unassembled WGS sequence"/>
</dbReference>
<feature type="compositionally biased region" description="Polar residues" evidence="1">
    <location>
        <begin position="447"/>
        <end position="472"/>
    </location>
</feature>
<protein>
    <submittedName>
        <fullName evidence="2">Uncharacterized protein</fullName>
    </submittedName>
</protein>
<reference evidence="2 3" key="1">
    <citation type="journal article" date="2021" name="Nat. Commun.">
        <title>Genetic determinants of endophytism in the Arabidopsis root mycobiome.</title>
        <authorList>
            <person name="Mesny F."/>
            <person name="Miyauchi S."/>
            <person name="Thiergart T."/>
            <person name="Pickel B."/>
            <person name="Atanasova L."/>
            <person name="Karlsson M."/>
            <person name="Huettel B."/>
            <person name="Barry K.W."/>
            <person name="Haridas S."/>
            <person name="Chen C."/>
            <person name="Bauer D."/>
            <person name="Andreopoulos W."/>
            <person name="Pangilinan J."/>
            <person name="LaButti K."/>
            <person name="Riley R."/>
            <person name="Lipzen A."/>
            <person name="Clum A."/>
            <person name="Drula E."/>
            <person name="Henrissat B."/>
            <person name="Kohler A."/>
            <person name="Grigoriev I.V."/>
            <person name="Martin F.M."/>
            <person name="Hacquard S."/>
        </authorList>
    </citation>
    <scope>NUCLEOTIDE SEQUENCE [LARGE SCALE GENOMIC DNA]</scope>
    <source>
        <strain evidence="2 3">MPI-CAGE-CH-0241</strain>
    </source>
</reference>
<proteinExistence type="predicted"/>